<feature type="compositionally biased region" description="Basic residues" evidence="1">
    <location>
        <begin position="238"/>
        <end position="247"/>
    </location>
</feature>
<evidence type="ECO:0000256" key="1">
    <source>
        <dbReference type="SAM" id="MobiDB-lite"/>
    </source>
</evidence>
<dbReference type="InterPro" id="IPR025668">
    <property type="entry name" value="Tnp_DDE_dom"/>
</dbReference>
<gene>
    <name evidence="4" type="ORF">ENT37_13605</name>
</gene>
<evidence type="ECO:0000313" key="4">
    <source>
        <dbReference type="EMBL" id="HGS22886.1"/>
    </source>
</evidence>
<evidence type="ECO:0000259" key="3">
    <source>
        <dbReference type="Pfam" id="PF13751"/>
    </source>
</evidence>
<sequence length="468" mass="53734">MGFNFKGCDRGQGFLMPPNIRDWIPEGDLVWFVIDAVEGMDLSSFYARYRPDGWGNAAYDPAMMVSLLIYAYCLGERSSRKIERLCERDIAFRLICANHVPDHATIARFRQNNEEGLEGLFCEVLRLCAEVGLLKVGLLALDGTKIRARASLDANRSHDYLREEVRRWLDEAEEADAREDRLWGTDRRGDELPPELRRSQDRRRRIKECLERLDREAREVESKRREQLSERKEEERRSGKKKRGRKPKSPEKARDDQEKKAKANITDPDSRIMKTRSGYLQGYNAQAVVTEDQVIVAAELTPKENDVGQLHPMVEQAKENLARVAVTEGIGAVVADAGYFSEDNLKGERGGKERGEGPELYIAVIKDRKQRAEPQEPEPEQAALPEDATERQKMERKLRTEEGRAAYKKRGQMVEPVFGQIKEGRGFNRFSRRGHPACRSEWRFVCAAHNLLKLWRYLASTAPMASLR</sequence>
<feature type="region of interest" description="Disordered" evidence="1">
    <location>
        <begin position="220"/>
        <end position="270"/>
    </location>
</feature>
<feature type="domain" description="Transposase DDE" evidence="3">
    <location>
        <begin position="388"/>
        <end position="455"/>
    </location>
</feature>
<feature type="compositionally biased region" description="Basic and acidic residues" evidence="1">
    <location>
        <begin position="388"/>
        <end position="405"/>
    </location>
</feature>
<name>A0A7C4PMS5_9CHLR</name>
<dbReference type="Pfam" id="PF13751">
    <property type="entry name" value="DDE_Tnp_1_6"/>
    <property type="match status" value="1"/>
</dbReference>
<dbReference type="InterPro" id="IPR008490">
    <property type="entry name" value="Transposase_InsH_N"/>
</dbReference>
<reference evidence="4" key="1">
    <citation type="journal article" date="2020" name="mSystems">
        <title>Genome- and Community-Level Interaction Insights into Carbon Utilization and Element Cycling Functions of Hydrothermarchaeota in Hydrothermal Sediment.</title>
        <authorList>
            <person name="Zhou Z."/>
            <person name="Liu Y."/>
            <person name="Xu W."/>
            <person name="Pan J."/>
            <person name="Luo Z.H."/>
            <person name="Li M."/>
        </authorList>
    </citation>
    <scope>NUCLEOTIDE SEQUENCE [LARGE SCALE GENOMIC DNA]</scope>
    <source>
        <strain evidence="4">SpSt-573</strain>
    </source>
</reference>
<organism evidence="4">
    <name type="scientific">Anaerolinea thermolimosa</name>
    <dbReference type="NCBI Taxonomy" id="229919"/>
    <lineage>
        <taxon>Bacteria</taxon>
        <taxon>Bacillati</taxon>
        <taxon>Chloroflexota</taxon>
        <taxon>Anaerolineae</taxon>
        <taxon>Anaerolineales</taxon>
        <taxon>Anaerolineaceae</taxon>
        <taxon>Anaerolinea</taxon>
    </lineage>
</organism>
<accession>A0A7C4PMS5</accession>
<feature type="domain" description="Transposase InsH N-terminal" evidence="2">
    <location>
        <begin position="19"/>
        <end position="111"/>
    </location>
</feature>
<dbReference type="Pfam" id="PF05598">
    <property type="entry name" value="DUF772"/>
    <property type="match status" value="1"/>
</dbReference>
<proteinExistence type="predicted"/>
<protein>
    <submittedName>
        <fullName evidence="4">DDE transposase</fullName>
    </submittedName>
</protein>
<evidence type="ECO:0000259" key="2">
    <source>
        <dbReference type="Pfam" id="PF05598"/>
    </source>
</evidence>
<dbReference type="AlphaFoldDB" id="A0A7C4PMS5"/>
<comment type="caution">
    <text evidence="4">The sequence shown here is derived from an EMBL/GenBank/DDBJ whole genome shotgun (WGS) entry which is preliminary data.</text>
</comment>
<dbReference type="PANTHER" id="PTHR33408">
    <property type="entry name" value="TRANSPOSASE"/>
    <property type="match status" value="1"/>
</dbReference>
<dbReference type="EMBL" id="DSYK01000675">
    <property type="protein sequence ID" value="HGS22886.1"/>
    <property type="molecule type" value="Genomic_DNA"/>
</dbReference>
<feature type="compositionally biased region" description="Basic and acidic residues" evidence="1">
    <location>
        <begin position="220"/>
        <end position="237"/>
    </location>
</feature>
<feature type="compositionally biased region" description="Basic and acidic residues" evidence="1">
    <location>
        <begin position="248"/>
        <end position="261"/>
    </location>
</feature>
<feature type="region of interest" description="Disordered" evidence="1">
    <location>
        <begin position="369"/>
        <end position="405"/>
    </location>
</feature>